<dbReference type="GO" id="GO:0043409">
    <property type="term" value="P:negative regulation of MAPK cascade"/>
    <property type="evidence" value="ECO:0007669"/>
    <property type="project" value="TreeGrafter"/>
</dbReference>
<keyword evidence="3" id="KW-0378">Hydrolase</keyword>
<dbReference type="GO" id="GO:0004725">
    <property type="term" value="F:protein tyrosine phosphatase activity"/>
    <property type="evidence" value="ECO:0007669"/>
    <property type="project" value="UniProtKB-EC"/>
</dbReference>
<reference evidence="8 9" key="1">
    <citation type="journal article" date="2019" name="Nat. Ecol. Evol.">
        <title>Megaphylogeny resolves global patterns of mushroom evolution.</title>
        <authorList>
            <person name="Varga T."/>
            <person name="Krizsan K."/>
            <person name="Foldi C."/>
            <person name="Dima B."/>
            <person name="Sanchez-Garcia M."/>
            <person name="Sanchez-Ramirez S."/>
            <person name="Szollosi G.J."/>
            <person name="Szarkandi J.G."/>
            <person name="Papp V."/>
            <person name="Albert L."/>
            <person name="Andreopoulos W."/>
            <person name="Angelini C."/>
            <person name="Antonin V."/>
            <person name="Barry K.W."/>
            <person name="Bougher N.L."/>
            <person name="Buchanan P."/>
            <person name="Buyck B."/>
            <person name="Bense V."/>
            <person name="Catcheside P."/>
            <person name="Chovatia M."/>
            <person name="Cooper J."/>
            <person name="Damon W."/>
            <person name="Desjardin D."/>
            <person name="Finy P."/>
            <person name="Geml J."/>
            <person name="Haridas S."/>
            <person name="Hughes K."/>
            <person name="Justo A."/>
            <person name="Karasinski D."/>
            <person name="Kautmanova I."/>
            <person name="Kiss B."/>
            <person name="Kocsube S."/>
            <person name="Kotiranta H."/>
            <person name="LaButti K.M."/>
            <person name="Lechner B.E."/>
            <person name="Liimatainen K."/>
            <person name="Lipzen A."/>
            <person name="Lukacs Z."/>
            <person name="Mihaltcheva S."/>
            <person name="Morgado L.N."/>
            <person name="Niskanen T."/>
            <person name="Noordeloos M.E."/>
            <person name="Ohm R.A."/>
            <person name="Ortiz-Santana B."/>
            <person name="Ovrebo C."/>
            <person name="Racz N."/>
            <person name="Riley R."/>
            <person name="Savchenko A."/>
            <person name="Shiryaev A."/>
            <person name="Soop K."/>
            <person name="Spirin V."/>
            <person name="Szebenyi C."/>
            <person name="Tomsovsky M."/>
            <person name="Tulloss R.E."/>
            <person name="Uehling J."/>
            <person name="Grigoriev I.V."/>
            <person name="Vagvolgyi C."/>
            <person name="Papp T."/>
            <person name="Martin F.M."/>
            <person name="Miettinen O."/>
            <person name="Hibbett D.S."/>
            <person name="Nagy L.G."/>
        </authorList>
    </citation>
    <scope>NUCLEOTIDE SEQUENCE [LARGE SCALE GENOMIC DNA]</scope>
    <source>
        <strain evidence="8 9">CBS 962.96</strain>
    </source>
</reference>
<name>A0A4S8MW15_DENBC</name>
<sequence>MSTFRLKLSTQLGTSNIHTRAREIASASEILPQLFLSDYSTVLDVKELSRLGITHIVSVVAFEPSIPDTIPVNPSSSSTPNKEDDSSSGSGDAGRRVTLQRLHIRLEDAPEADLLSHLERTTEWIKRAVEESKDNKVLVHCLQGVSRSPTVVCAYLIATTPGPKAMRPNEAIEFVQSKRSVVSPNSGFRKQLEKFGERFVGNRRKLERNRVPVAPHDSSEANLVDFVSQARLEIVEPSSF</sequence>
<dbReference type="PANTHER" id="PTHR10159">
    <property type="entry name" value="DUAL SPECIFICITY PROTEIN PHOSPHATASE"/>
    <property type="match status" value="1"/>
</dbReference>
<feature type="domain" description="Tyrosine-protein phosphatase" evidence="6">
    <location>
        <begin position="26"/>
        <end position="201"/>
    </location>
</feature>
<dbReference type="CDD" id="cd14498">
    <property type="entry name" value="DSP"/>
    <property type="match status" value="1"/>
</dbReference>
<proteinExistence type="inferred from homology"/>
<dbReference type="InterPro" id="IPR016130">
    <property type="entry name" value="Tyr_Pase_AS"/>
</dbReference>
<dbReference type="EMBL" id="ML179040">
    <property type="protein sequence ID" value="THV06929.1"/>
    <property type="molecule type" value="Genomic_DNA"/>
</dbReference>
<dbReference type="AlphaFoldDB" id="A0A4S8MW15"/>
<evidence type="ECO:0000256" key="3">
    <source>
        <dbReference type="ARBA" id="ARBA00022801"/>
    </source>
</evidence>
<gene>
    <name evidence="8" type="ORF">K435DRAFT_742951</name>
</gene>
<evidence type="ECO:0000256" key="4">
    <source>
        <dbReference type="ARBA" id="ARBA00022912"/>
    </source>
</evidence>
<accession>A0A4S8MW15</accession>
<dbReference type="Proteomes" id="UP000297245">
    <property type="component" value="Unassembled WGS sequence"/>
</dbReference>
<keyword evidence="9" id="KW-1185">Reference proteome</keyword>
<dbReference type="GO" id="GO:0005737">
    <property type="term" value="C:cytoplasm"/>
    <property type="evidence" value="ECO:0007669"/>
    <property type="project" value="TreeGrafter"/>
</dbReference>
<evidence type="ECO:0000256" key="5">
    <source>
        <dbReference type="SAM" id="MobiDB-lite"/>
    </source>
</evidence>
<organism evidence="8 9">
    <name type="scientific">Dendrothele bispora (strain CBS 962.96)</name>
    <dbReference type="NCBI Taxonomy" id="1314807"/>
    <lineage>
        <taxon>Eukaryota</taxon>
        <taxon>Fungi</taxon>
        <taxon>Dikarya</taxon>
        <taxon>Basidiomycota</taxon>
        <taxon>Agaricomycotina</taxon>
        <taxon>Agaricomycetes</taxon>
        <taxon>Agaricomycetidae</taxon>
        <taxon>Agaricales</taxon>
        <taxon>Agaricales incertae sedis</taxon>
        <taxon>Dendrothele</taxon>
    </lineage>
</organism>
<dbReference type="EC" id="3.1.3.48" evidence="2"/>
<evidence type="ECO:0000313" key="8">
    <source>
        <dbReference type="EMBL" id="THV06929.1"/>
    </source>
</evidence>
<dbReference type="PANTHER" id="PTHR10159:SF529">
    <property type="entry name" value="TYROSINE-PROTEIN PHOSPHATASE DOMAIN-CONTAINING PROTEIN"/>
    <property type="match status" value="1"/>
</dbReference>
<dbReference type="InterPro" id="IPR000387">
    <property type="entry name" value="Tyr_Pase_dom"/>
</dbReference>
<dbReference type="PROSITE" id="PS50056">
    <property type="entry name" value="TYR_PHOSPHATASE_2"/>
    <property type="match status" value="1"/>
</dbReference>
<dbReference type="Pfam" id="PF00782">
    <property type="entry name" value="DSPc"/>
    <property type="match status" value="1"/>
</dbReference>
<dbReference type="PROSITE" id="PS50054">
    <property type="entry name" value="TYR_PHOSPHATASE_DUAL"/>
    <property type="match status" value="1"/>
</dbReference>
<evidence type="ECO:0000256" key="2">
    <source>
        <dbReference type="ARBA" id="ARBA00013064"/>
    </source>
</evidence>
<dbReference type="InterPro" id="IPR000340">
    <property type="entry name" value="Dual-sp_phosphatase_cat-dom"/>
</dbReference>
<dbReference type="InterPro" id="IPR029021">
    <property type="entry name" value="Prot-tyrosine_phosphatase-like"/>
</dbReference>
<evidence type="ECO:0000313" key="9">
    <source>
        <dbReference type="Proteomes" id="UP000297245"/>
    </source>
</evidence>
<keyword evidence="4" id="KW-0904">Protein phosphatase</keyword>
<dbReference type="OrthoDB" id="2017893at2759"/>
<feature type="region of interest" description="Disordered" evidence="5">
    <location>
        <begin position="69"/>
        <end position="94"/>
    </location>
</feature>
<dbReference type="InterPro" id="IPR020422">
    <property type="entry name" value="TYR_PHOSPHATASE_DUAL_dom"/>
</dbReference>
<protein>
    <recommendedName>
        <fullName evidence="2">protein-tyrosine-phosphatase</fullName>
        <ecNumber evidence="2">3.1.3.48</ecNumber>
    </recommendedName>
</protein>
<dbReference type="SMART" id="SM00195">
    <property type="entry name" value="DSPc"/>
    <property type="match status" value="1"/>
</dbReference>
<comment type="similarity">
    <text evidence="1">Belongs to the protein-tyrosine phosphatase family. Non-receptor class dual specificity subfamily.</text>
</comment>
<dbReference type="Gene3D" id="3.90.190.10">
    <property type="entry name" value="Protein tyrosine phosphatase superfamily"/>
    <property type="match status" value="1"/>
</dbReference>
<evidence type="ECO:0000259" key="6">
    <source>
        <dbReference type="PROSITE" id="PS50054"/>
    </source>
</evidence>
<evidence type="ECO:0000259" key="7">
    <source>
        <dbReference type="PROSITE" id="PS50056"/>
    </source>
</evidence>
<dbReference type="PROSITE" id="PS00383">
    <property type="entry name" value="TYR_PHOSPHATASE_1"/>
    <property type="match status" value="1"/>
</dbReference>
<dbReference type="SUPFAM" id="SSF52799">
    <property type="entry name" value="(Phosphotyrosine protein) phosphatases II"/>
    <property type="match status" value="1"/>
</dbReference>
<feature type="domain" description="Tyrosine specific protein phosphatases" evidence="7">
    <location>
        <begin position="112"/>
        <end position="179"/>
    </location>
</feature>
<evidence type="ECO:0000256" key="1">
    <source>
        <dbReference type="ARBA" id="ARBA00008601"/>
    </source>
</evidence>